<accession>A0A9N9AQ28</accession>
<dbReference type="EMBL" id="CAJVPL010000868">
    <property type="protein sequence ID" value="CAG8536103.1"/>
    <property type="molecule type" value="Genomic_DNA"/>
</dbReference>
<keyword evidence="2" id="KW-1185">Reference proteome</keyword>
<reference evidence="1" key="1">
    <citation type="submission" date="2021-06" db="EMBL/GenBank/DDBJ databases">
        <authorList>
            <person name="Kallberg Y."/>
            <person name="Tangrot J."/>
            <person name="Rosling A."/>
        </authorList>
    </citation>
    <scope>NUCLEOTIDE SEQUENCE</scope>
    <source>
        <strain evidence="1">MT106</strain>
    </source>
</reference>
<comment type="caution">
    <text evidence="1">The sequence shown here is derived from an EMBL/GenBank/DDBJ whole genome shotgun (WGS) entry which is preliminary data.</text>
</comment>
<protein>
    <submittedName>
        <fullName evidence="1">10201_t:CDS:1</fullName>
    </submittedName>
</protein>
<sequence length="66" mass="6785">MVTEIIIDTAGVGVTDPAVPNDDNVGGAAVTKIDGMTFARVVLVPLISLLLSFTEQLESPLFSGAP</sequence>
<dbReference type="Proteomes" id="UP000789831">
    <property type="component" value="Unassembled WGS sequence"/>
</dbReference>
<dbReference type="AlphaFoldDB" id="A0A9N9AQ28"/>
<evidence type="ECO:0000313" key="1">
    <source>
        <dbReference type="EMBL" id="CAG8536103.1"/>
    </source>
</evidence>
<proteinExistence type="predicted"/>
<organism evidence="1 2">
    <name type="scientific">Ambispora gerdemannii</name>
    <dbReference type="NCBI Taxonomy" id="144530"/>
    <lineage>
        <taxon>Eukaryota</taxon>
        <taxon>Fungi</taxon>
        <taxon>Fungi incertae sedis</taxon>
        <taxon>Mucoromycota</taxon>
        <taxon>Glomeromycotina</taxon>
        <taxon>Glomeromycetes</taxon>
        <taxon>Archaeosporales</taxon>
        <taxon>Ambisporaceae</taxon>
        <taxon>Ambispora</taxon>
    </lineage>
</organism>
<evidence type="ECO:0000313" key="2">
    <source>
        <dbReference type="Proteomes" id="UP000789831"/>
    </source>
</evidence>
<gene>
    <name evidence="1" type="ORF">AGERDE_LOCUS5951</name>
</gene>
<name>A0A9N9AQ28_9GLOM</name>